<proteinExistence type="predicted"/>
<feature type="compositionally biased region" description="Low complexity" evidence="1">
    <location>
        <begin position="365"/>
        <end position="378"/>
    </location>
</feature>
<dbReference type="Proteomes" id="UP001595556">
    <property type="component" value="Unassembled WGS sequence"/>
</dbReference>
<name>A0ABV7H7M3_9BURK</name>
<protein>
    <submittedName>
        <fullName evidence="2">Uncharacterized protein</fullName>
    </submittedName>
</protein>
<organism evidence="2 3">
    <name type="scientific">Piscinibacterium candidicorallinum</name>
    <dbReference type="NCBI Taxonomy" id="1793872"/>
    <lineage>
        <taxon>Bacteria</taxon>
        <taxon>Pseudomonadati</taxon>
        <taxon>Pseudomonadota</taxon>
        <taxon>Betaproteobacteria</taxon>
        <taxon>Burkholderiales</taxon>
        <taxon>Piscinibacterium</taxon>
    </lineage>
</organism>
<dbReference type="EMBL" id="JBHRTI010000007">
    <property type="protein sequence ID" value="MFC3148723.1"/>
    <property type="molecule type" value="Genomic_DNA"/>
</dbReference>
<comment type="caution">
    <text evidence="2">The sequence shown here is derived from an EMBL/GenBank/DDBJ whole genome shotgun (WGS) entry which is preliminary data.</text>
</comment>
<gene>
    <name evidence="2" type="ORF">ACFOEN_13915</name>
</gene>
<sequence>MSESFDPNVTRLFRAFELREPAQPAAPAAPVRRAEHPVLDPVWLSDRPYPLPLPRAVLLTAQWVGTYCPPDAPTEHCLQAALDATAPREDELGQPQAPVAPPRIRYRRFGRRPLASLGSLLESALNSPACALLTAPLVCMSLAEQHLGAPLGTAPGEDTPSHDPAAQQWLDYWSPFSALTAPSPRGQPALITREQLAAAQSQASLLDRAAFTRHVAALVAVARRSTAVDADSPQPASLIDQPLPPMPEVQVHTEATGQARHAGFAALALAMQRVAQQQDAVVTLVGTSLGGTAASEQGMALGLAAPNLKLTAPQQALAALYTPVRVKLVEQDAQGQTVERTRVEALREAISLALQWAGLPLPDAPAEADAAGGDAAPESTATDSAKPPPAIGCIFHDAGNGDPEGNDEPGGSQAHAALAQAATELHLLNGDTFFARCRNLDDSVPLPGAAALPLNLALAARWAREHAPQCALVVGCRAPDAVFALVVAGWSGPEGSVAEPAVGDYAPWEHRPVSMAAFDSAAAQAVEPGA</sequence>
<reference evidence="3" key="1">
    <citation type="journal article" date="2019" name="Int. J. Syst. Evol. Microbiol.">
        <title>The Global Catalogue of Microorganisms (GCM) 10K type strain sequencing project: providing services to taxonomists for standard genome sequencing and annotation.</title>
        <authorList>
            <consortium name="The Broad Institute Genomics Platform"/>
            <consortium name="The Broad Institute Genome Sequencing Center for Infectious Disease"/>
            <person name="Wu L."/>
            <person name="Ma J."/>
        </authorList>
    </citation>
    <scope>NUCLEOTIDE SEQUENCE [LARGE SCALE GENOMIC DNA]</scope>
    <source>
        <strain evidence="3">KCTC 52168</strain>
    </source>
</reference>
<evidence type="ECO:0000313" key="3">
    <source>
        <dbReference type="Proteomes" id="UP001595556"/>
    </source>
</evidence>
<evidence type="ECO:0000256" key="1">
    <source>
        <dbReference type="SAM" id="MobiDB-lite"/>
    </source>
</evidence>
<keyword evidence="3" id="KW-1185">Reference proteome</keyword>
<feature type="region of interest" description="Disordered" evidence="1">
    <location>
        <begin position="365"/>
        <end position="414"/>
    </location>
</feature>
<evidence type="ECO:0000313" key="2">
    <source>
        <dbReference type="EMBL" id="MFC3148723.1"/>
    </source>
</evidence>
<accession>A0ABV7H7M3</accession>
<dbReference type="RefSeq" id="WP_377304916.1">
    <property type="nucleotide sequence ID" value="NZ_CP180191.1"/>
</dbReference>